<dbReference type="Pfam" id="PF00560">
    <property type="entry name" value="LRR_1"/>
    <property type="match status" value="7"/>
</dbReference>
<dbReference type="FunFam" id="3.80.10.10:FF:000095">
    <property type="entry name" value="LRR receptor-like serine/threonine-protein kinase GSO1"/>
    <property type="match status" value="2"/>
</dbReference>
<keyword evidence="16" id="KW-0675">Receptor</keyword>
<dbReference type="InParanoid" id="A0A2P6N640"/>
<dbReference type="InterPro" id="IPR000719">
    <property type="entry name" value="Prot_kinase_dom"/>
</dbReference>
<evidence type="ECO:0000256" key="13">
    <source>
        <dbReference type="PROSITE-ProRule" id="PRU10141"/>
    </source>
</evidence>
<dbReference type="Gene3D" id="1.10.510.10">
    <property type="entry name" value="Transferase(Phosphotransferase) domain 1"/>
    <property type="match status" value="1"/>
</dbReference>
<dbReference type="Gene3D" id="3.80.10.10">
    <property type="entry name" value="Ribonuclease Inhibitor"/>
    <property type="match status" value="7"/>
</dbReference>
<dbReference type="Pfam" id="PF07714">
    <property type="entry name" value="PK_Tyr_Ser-Thr"/>
    <property type="match status" value="1"/>
</dbReference>
<dbReference type="OrthoDB" id="5789657at2759"/>
<dbReference type="SUPFAM" id="SSF56112">
    <property type="entry name" value="Protein kinase-like (PK-like)"/>
    <property type="match status" value="1"/>
</dbReference>
<evidence type="ECO:0000256" key="11">
    <source>
        <dbReference type="ARBA" id="ARBA00047899"/>
    </source>
</evidence>
<dbReference type="GO" id="GO:0004674">
    <property type="term" value="F:protein serine/threonine kinase activity"/>
    <property type="evidence" value="ECO:0007669"/>
    <property type="project" value="UniProtKB-KW"/>
</dbReference>
<proteinExistence type="predicted"/>
<dbReference type="Pfam" id="PF08263">
    <property type="entry name" value="LRRNT_2"/>
    <property type="match status" value="1"/>
</dbReference>
<evidence type="ECO:0000256" key="1">
    <source>
        <dbReference type="ARBA" id="ARBA00004370"/>
    </source>
</evidence>
<dbReference type="PROSITE" id="PS00107">
    <property type="entry name" value="PROTEIN_KINASE_ATP"/>
    <property type="match status" value="1"/>
</dbReference>
<dbReference type="InterPro" id="IPR032675">
    <property type="entry name" value="LRR_dom_sf"/>
</dbReference>
<dbReference type="PANTHER" id="PTHR48005">
    <property type="entry name" value="LEUCINE RICH REPEAT KINASE 2"/>
    <property type="match status" value="1"/>
</dbReference>
<dbReference type="InterPro" id="IPR051420">
    <property type="entry name" value="Ser_Thr_Kinases_DiverseReg"/>
</dbReference>
<dbReference type="SMART" id="SM00369">
    <property type="entry name" value="LRR_TYP"/>
    <property type="match status" value="12"/>
</dbReference>
<dbReference type="EMBL" id="MDYQ01000184">
    <property type="protein sequence ID" value="PRP79419.1"/>
    <property type="molecule type" value="Genomic_DNA"/>
</dbReference>
<gene>
    <name evidence="16" type="ORF">PROFUN_08180</name>
</gene>
<dbReference type="SMART" id="SM00365">
    <property type="entry name" value="LRR_SD22"/>
    <property type="match status" value="10"/>
</dbReference>
<dbReference type="InterPro" id="IPR011009">
    <property type="entry name" value="Kinase-like_dom_sf"/>
</dbReference>
<protein>
    <recommendedName>
        <fullName evidence="2">non-specific serine/threonine protein kinase</fullName>
        <ecNumber evidence="2">2.7.11.1</ecNumber>
    </recommendedName>
</protein>
<evidence type="ECO:0000256" key="5">
    <source>
        <dbReference type="ARBA" id="ARBA00022679"/>
    </source>
</evidence>
<evidence type="ECO:0000256" key="4">
    <source>
        <dbReference type="ARBA" id="ARBA00022614"/>
    </source>
</evidence>
<keyword evidence="17" id="KW-1185">Reference proteome</keyword>
<comment type="caution">
    <text evidence="16">The sequence shown here is derived from an EMBL/GenBank/DDBJ whole genome shotgun (WGS) entry which is preliminary data.</text>
</comment>
<feature type="binding site" evidence="13">
    <location>
        <position position="1370"/>
    </location>
    <ligand>
        <name>ATP</name>
        <dbReference type="ChEBI" id="CHEBI:30616"/>
    </ligand>
</feature>
<dbReference type="GO" id="GO:0005524">
    <property type="term" value="F:ATP binding"/>
    <property type="evidence" value="ECO:0007669"/>
    <property type="project" value="UniProtKB-UniRule"/>
</dbReference>
<dbReference type="InterPro" id="IPR001245">
    <property type="entry name" value="Ser-Thr/Tyr_kinase_cat_dom"/>
</dbReference>
<dbReference type="InterPro" id="IPR003591">
    <property type="entry name" value="Leu-rich_rpt_typical-subtyp"/>
</dbReference>
<keyword evidence="9 13" id="KW-0067">ATP-binding</keyword>
<dbReference type="PANTHER" id="PTHR48005:SF13">
    <property type="entry name" value="SERINE_THREONINE-PROTEIN KINASE DDB_G0278509-RELATED"/>
    <property type="match status" value="1"/>
</dbReference>
<dbReference type="PROSITE" id="PS50011">
    <property type="entry name" value="PROTEIN_KINASE_DOM"/>
    <property type="match status" value="1"/>
</dbReference>
<feature type="transmembrane region" description="Helical" evidence="14">
    <location>
        <begin position="1283"/>
        <end position="1307"/>
    </location>
</feature>
<evidence type="ECO:0000256" key="7">
    <source>
        <dbReference type="ARBA" id="ARBA00022741"/>
    </source>
</evidence>
<dbReference type="PROSITE" id="PS00109">
    <property type="entry name" value="PROTEIN_KINASE_TYR"/>
    <property type="match status" value="1"/>
</dbReference>
<evidence type="ECO:0000256" key="14">
    <source>
        <dbReference type="SAM" id="Phobius"/>
    </source>
</evidence>
<evidence type="ECO:0000256" key="6">
    <source>
        <dbReference type="ARBA" id="ARBA00022737"/>
    </source>
</evidence>
<dbReference type="Proteomes" id="UP000241769">
    <property type="component" value="Unassembled WGS sequence"/>
</dbReference>
<sequence length="1678" mass="184360">MDSRGISQHGTSIAHLCLPDEFGMGSWVVRQMALLRLDRAVLRTLTLRFLRFNYEQSRKGLAGAVRRRSNRAQMNSSAFFCLLLFAIVAADQLSALQSFYNQLGANWNDQTGWNGGTDACGFHGVTCTGDAVITYQFVQLKIGTDVTSIDLSNNGLSGDFPSDVWTDLSSLQTLLLPGNSITGTIPSSISNCVSLFYVDLSTNKMSGDIGNIGLLPNLKLLGLYSNQFSSISPSFCSLTGVWVINMGHNAFNSSIPSCMGQFTGLIALGMDNNQFTSIPSSFSNLVNLQTLMLNENHLNSPLTPLCGMTTLSMLDISDNDMSHALPDCNYTAMNIKTFKANDAGLTGQIPLTFGDMPLSIFQAARNNFVGVIPDSIFSPSIDTIALNNNNLNGPLPDRLMNCTQLKSIDISYNSITSIPTDLSLLVELETFNVELNFIQSEIPFIGNCTKLQKFWVPSNRFYGELTQDFSSLTVLNTFNIFSNDIEGEIPADFGLLSLTTLNLGDNRLTGQIPSSFINMTAVGTLVLTDNFLAGDIPSWLLTLPSLVDIDLSFNSFTGPIPVPSQTVRLQSVDLSKNKLSGAISQELSDQLEIVELNLEFNQLNGFLPSFYDGMEQLRLAGNAFSGTVPVSMINNTQLKWLDLSNNQLGGELPEVFGDMNSLFTLILSGNNFTGPIPSSLSAETMITLKMDLNSLSGPIPFNFAYMNNLITLDLSSNQLSGEIISSFYQFSKLRSLSLANNRFSGNTVWISNCKNLQQLDLSYNNLSGYIFDDQIISPAYKELVYLDISHNGFGGKILFQLPSSLVYFDASYNQFVDSYVPDKVSTVYARTFPSMVTCNIGYNQLRGYLLTLFTRDKFPFLNQLDLSGNKLIGPIPPSLGQLTQLNSLFLQDNQLTSDIPHFLGNLVQLTKINLGSNQLYSRDLSFLFKLNQLQMLNLSNNQIHASILDGIDGLIKLESFDVSHNRMYGQIPVSMYTMRVLTKLYVNDNNMTGNVSAFSADLREVDLSSNRFSGEAAVIDGLVSVTYLNLSHNSFSGVLPDISQKLKLKTIDLSFNQLTGSLPPLSALSKLEVLQMRSNELNGSLPSISRLSFLSVFDVSDNLLNDNLALGNLPSSLIQCNMSNNTFECPVTWPSISLCSADLRCTTGQNDSTVVVQIRVQGQVSDFNSTVFLESLSATSNTSLTRFTILSITSGSVITNVGISPAPNGSFEGSAMRRASMIAALAQTGSSIGSFLVLSPVIINPPTPSTTSPIASTSDQTYSQMINTPSPNANNNNNTNTGLIIGVVVGVACFIVIVIAIAGIVYARSRRSNSVWQSQLSMIGLKSINLGEAKSSITPFKELKNMVEIGSGAFGIVYKAEWRSLDVAVKQIRAEHVTQTQLTDFMGEVALLQRLRPHPHGSDVSARPSVSCEFCCICIILSLYAYRLHYLSKNDVSMEQKYRWIHGIALGMYHLHQEKVIHRDLAARNILLSKFLEAKVSDFGLSRETQTIDTVNIIQYLDDVLNGIQAAQTQTAVGPLKWMAPEAMRNRVYSQATDVFSFGVTVWEILTDQEPWTNISPVEAALKVITHGERMEIPDGVEFWLSKLIRDCWEEDPANRPLFPQICELMGGVIKVERLDDTSSTKEEVDRYCTVDNIYSKSAEYLNSPTSARHTIVASQQQGTEVEDTESEKHYSLL</sequence>
<evidence type="ECO:0000256" key="8">
    <source>
        <dbReference type="ARBA" id="ARBA00022777"/>
    </source>
</evidence>
<dbReference type="Pfam" id="PF13855">
    <property type="entry name" value="LRR_8"/>
    <property type="match status" value="2"/>
</dbReference>
<comment type="subcellular location">
    <subcellularLocation>
        <location evidence="1">Membrane</location>
    </subcellularLocation>
</comment>
<dbReference type="Gene3D" id="3.30.200.20">
    <property type="entry name" value="Phosphorylase Kinase, domain 1"/>
    <property type="match status" value="1"/>
</dbReference>
<keyword evidence="3" id="KW-0723">Serine/threonine-protein kinase</keyword>
<keyword evidence="10 14" id="KW-0472">Membrane</keyword>
<evidence type="ECO:0000256" key="12">
    <source>
        <dbReference type="ARBA" id="ARBA00048679"/>
    </source>
</evidence>
<dbReference type="EC" id="2.7.11.1" evidence="2"/>
<evidence type="ECO:0000256" key="10">
    <source>
        <dbReference type="ARBA" id="ARBA00023136"/>
    </source>
</evidence>
<dbReference type="InterPro" id="IPR017441">
    <property type="entry name" value="Protein_kinase_ATP_BS"/>
</dbReference>
<organism evidence="16 17">
    <name type="scientific">Planoprotostelium fungivorum</name>
    <dbReference type="NCBI Taxonomy" id="1890364"/>
    <lineage>
        <taxon>Eukaryota</taxon>
        <taxon>Amoebozoa</taxon>
        <taxon>Evosea</taxon>
        <taxon>Variosea</taxon>
        <taxon>Cavosteliida</taxon>
        <taxon>Cavosteliaceae</taxon>
        <taxon>Planoprotostelium</taxon>
    </lineage>
</organism>
<dbReference type="InterPro" id="IPR001611">
    <property type="entry name" value="Leu-rich_rpt"/>
</dbReference>
<dbReference type="GO" id="GO:0004713">
    <property type="term" value="F:protein tyrosine kinase activity"/>
    <property type="evidence" value="ECO:0007669"/>
    <property type="project" value="InterPro"/>
</dbReference>
<dbReference type="InterPro" id="IPR020635">
    <property type="entry name" value="Tyr_kinase_cat_dom"/>
</dbReference>
<dbReference type="GO" id="GO:0016020">
    <property type="term" value="C:membrane"/>
    <property type="evidence" value="ECO:0007669"/>
    <property type="project" value="UniProtKB-SubCell"/>
</dbReference>
<evidence type="ECO:0000259" key="15">
    <source>
        <dbReference type="PROSITE" id="PS50011"/>
    </source>
</evidence>
<name>A0A2P6N640_9EUKA</name>
<keyword evidence="14" id="KW-0812">Transmembrane</keyword>
<reference evidence="16 17" key="1">
    <citation type="journal article" date="2018" name="Genome Biol. Evol.">
        <title>Multiple Roots of Fruiting Body Formation in Amoebozoa.</title>
        <authorList>
            <person name="Hillmann F."/>
            <person name="Forbes G."/>
            <person name="Novohradska S."/>
            <person name="Ferling I."/>
            <person name="Riege K."/>
            <person name="Groth M."/>
            <person name="Westermann M."/>
            <person name="Marz M."/>
            <person name="Spaller T."/>
            <person name="Winckler T."/>
            <person name="Schaap P."/>
            <person name="Glockner G."/>
        </authorList>
    </citation>
    <scope>NUCLEOTIDE SEQUENCE [LARGE SCALE GENOMIC DNA]</scope>
    <source>
        <strain evidence="16 17">Jena</strain>
    </source>
</reference>
<keyword evidence="8 16" id="KW-0418">Kinase</keyword>
<evidence type="ECO:0000313" key="16">
    <source>
        <dbReference type="EMBL" id="PRP79419.1"/>
    </source>
</evidence>
<feature type="domain" description="Protein kinase" evidence="15">
    <location>
        <begin position="1343"/>
        <end position="1613"/>
    </location>
</feature>
<accession>A0A2P6N640</accession>
<comment type="catalytic activity">
    <reaction evidence="12">
        <text>L-seryl-[protein] + ATP = O-phospho-L-seryl-[protein] + ADP + H(+)</text>
        <dbReference type="Rhea" id="RHEA:17989"/>
        <dbReference type="Rhea" id="RHEA-COMP:9863"/>
        <dbReference type="Rhea" id="RHEA-COMP:11604"/>
        <dbReference type="ChEBI" id="CHEBI:15378"/>
        <dbReference type="ChEBI" id="CHEBI:29999"/>
        <dbReference type="ChEBI" id="CHEBI:30616"/>
        <dbReference type="ChEBI" id="CHEBI:83421"/>
        <dbReference type="ChEBI" id="CHEBI:456216"/>
        <dbReference type="EC" id="2.7.11.1"/>
    </reaction>
</comment>
<keyword evidence="7 13" id="KW-0547">Nucleotide-binding</keyword>
<keyword evidence="5" id="KW-0808">Transferase</keyword>
<dbReference type="SUPFAM" id="SSF52047">
    <property type="entry name" value="RNI-like"/>
    <property type="match status" value="2"/>
</dbReference>
<keyword evidence="6" id="KW-0677">Repeat</keyword>
<dbReference type="PROSITE" id="PS51450">
    <property type="entry name" value="LRR"/>
    <property type="match status" value="2"/>
</dbReference>
<evidence type="ECO:0000313" key="17">
    <source>
        <dbReference type="Proteomes" id="UP000241769"/>
    </source>
</evidence>
<dbReference type="SUPFAM" id="SSF52058">
    <property type="entry name" value="L domain-like"/>
    <property type="match status" value="2"/>
</dbReference>
<keyword evidence="4" id="KW-0433">Leucine-rich repeat</keyword>
<keyword evidence="14" id="KW-1133">Transmembrane helix</keyword>
<evidence type="ECO:0000256" key="9">
    <source>
        <dbReference type="ARBA" id="ARBA00022840"/>
    </source>
</evidence>
<dbReference type="SMART" id="SM00219">
    <property type="entry name" value="TyrKc"/>
    <property type="match status" value="1"/>
</dbReference>
<dbReference type="InterPro" id="IPR013210">
    <property type="entry name" value="LRR_N_plant-typ"/>
</dbReference>
<evidence type="ECO:0000256" key="3">
    <source>
        <dbReference type="ARBA" id="ARBA00022527"/>
    </source>
</evidence>
<evidence type="ECO:0000256" key="2">
    <source>
        <dbReference type="ARBA" id="ARBA00012513"/>
    </source>
</evidence>
<comment type="catalytic activity">
    <reaction evidence="11">
        <text>L-threonyl-[protein] + ATP = O-phospho-L-threonyl-[protein] + ADP + H(+)</text>
        <dbReference type="Rhea" id="RHEA:46608"/>
        <dbReference type="Rhea" id="RHEA-COMP:11060"/>
        <dbReference type="Rhea" id="RHEA-COMP:11605"/>
        <dbReference type="ChEBI" id="CHEBI:15378"/>
        <dbReference type="ChEBI" id="CHEBI:30013"/>
        <dbReference type="ChEBI" id="CHEBI:30616"/>
        <dbReference type="ChEBI" id="CHEBI:61977"/>
        <dbReference type="ChEBI" id="CHEBI:456216"/>
        <dbReference type="EC" id="2.7.11.1"/>
    </reaction>
</comment>
<feature type="transmembrane region" description="Helical" evidence="14">
    <location>
        <begin position="77"/>
        <end position="100"/>
    </location>
</feature>
<dbReference type="InterPro" id="IPR008266">
    <property type="entry name" value="Tyr_kinase_AS"/>
</dbReference>